<protein>
    <submittedName>
        <fullName evidence="1">Uncharacterized protein</fullName>
    </submittedName>
</protein>
<dbReference type="Proteomes" id="UP001152320">
    <property type="component" value="Unassembled WGS sequence"/>
</dbReference>
<evidence type="ECO:0000313" key="1">
    <source>
        <dbReference type="EMBL" id="KAJ8017570.1"/>
    </source>
</evidence>
<comment type="caution">
    <text evidence="1">The sequence shown here is derived from an EMBL/GenBank/DDBJ whole genome shotgun (WGS) entry which is preliminary data.</text>
</comment>
<organism evidence="1 2">
    <name type="scientific">Holothuria leucospilota</name>
    <name type="common">Black long sea cucumber</name>
    <name type="synonym">Mertensiothuria leucospilota</name>
    <dbReference type="NCBI Taxonomy" id="206669"/>
    <lineage>
        <taxon>Eukaryota</taxon>
        <taxon>Metazoa</taxon>
        <taxon>Echinodermata</taxon>
        <taxon>Eleutherozoa</taxon>
        <taxon>Echinozoa</taxon>
        <taxon>Holothuroidea</taxon>
        <taxon>Aspidochirotacea</taxon>
        <taxon>Aspidochirotida</taxon>
        <taxon>Holothuriidae</taxon>
        <taxon>Holothuria</taxon>
    </lineage>
</organism>
<evidence type="ECO:0000313" key="2">
    <source>
        <dbReference type="Proteomes" id="UP001152320"/>
    </source>
</evidence>
<keyword evidence="2" id="KW-1185">Reference proteome</keyword>
<name>A0A9Q1B964_HOLLE</name>
<accession>A0A9Q1B964</accession>
<gene>
    <name evidence="1" type="ORF">HOLleu_44926</name>
</gene>
<dbReference type="EMBL" id="JAIZAY010001465">
    <property type="protein sequence ID" value="KAJ8017570.1"/>
    <property type="molecule type" value="Genomic_DNA"/>
</dbReference>
<reference evidence="1" key="1">
    <citation type="submission" date="2021-10" db="EMBL/GenBank/DDBJ databases">
        <title>Tropical sea cucumber genome reveals ecological adaptation and Cuvierian tubules defense mechanism.</title>
        <authorList>
            <person name="Chen T."/>
        </authorList>
    </citation>
    <scope>NUCLEOTIDE SEQUENCE</scope>
    <source>
        <strain evidence="1">Nanhai2018</strain>
        <tissue evidence="1">Muscle</tissue>
    </source>
</reference>
<sequence length="50" mass="5404">MMGICGGERGALHSLQGGIKRLVARVSYVSQYGGFQGPHRVLLPALDLFF</sequence>
<dbReference type="AlphaFoldDB" id="A0A9Q1B964"/>
<proteinExistence type="predicted"/>